<dbReference type="InterPro" id="IPR050086">
    <property type="entry name" value="MetN_ABC_transporter-like"/>
</dbReference>
<sequence>MSHPATTTPEDTRSNRDVVVVADLHKSFGDVEVLKGIDLSIHRGEVVCVIGPSGSGKSTLLRCVNLLEQPTGGAVFFDGEDITDVDYDIDEARSRLGMVFQQFNLFPHLTALGNCMLAQMNVLGRSKAEAREVAQRNLERVGLGERGDAHPSQLSGGQQQRVAIARALSMDPELMLFDEPTSALDPELVGDVLSVMRSLADEGMTMMVVTHEMAFARDVADRVIFMDGGVIVEEGHPDQVIGDPTEERTRSFLQRVLDPTHVDPGAEDRKYAERHRTNSAGITPAEIGRVGPVGGRGAGTDPVS</sequence>
<dbReference type="Proteomes" id="UP001157126">
    <property type="component" value="Unassembled WGS sequence"/>
</dbReference>
<feature type="domain" description="ABC transporter" evidence="9">
    <location>
        <begin position="19"/>
        <end position="253"/>
    </location>
</feature>
<dbReference type="Pfam" id="PF00005">
    <property type="entry name" value="ABC_tran"/>
    <property type="match status" value="1"/>
</dbReference>
<keyword evidence="3" id="KW-0813">Transport</keyword>
<gene>
    <name evidence="10" type="primary">glnQ</name>
    <name evidence="10" type="ORF">GCM10025883_10940</name>
</gene>
<evidence type="ECO:0000256" key="7">
    <source>
        <dbReference type="ARBA" id="ARBA00023136"/>
    </source>
</evidence>
<dbReference type="InterPro" id="IPR003439">
    <property type="entry name" value="ABC_transporter-like_ATP-bd"/>
</dbReference>
<accession>A0ABQ6INM3</accession>
<dbReference type="GO" id="GO:0005524">
    <property type="term" value="F:ATP binding"/>
    <property type="evidence" value="ECO:0007669"/>
    <property type="project" value="UniProtKB-KW"/>
</dbReference>
<proteinExistence type="inferred from homology"/>
<keyword evidence="5" id="KW-0547">Nucleotide-binding</keyword>
<organism evidence="10 11">
    <name type="scientific">Mobilicoccus caccae</name>
    <dbReference type="NCBI Taxonomy" id="1859295"/>
    <lineage>
        <taxon>Bacteria</taxon>
        <taxon>Bacillati</taxon>
        <taxon>Actinomycetota</taxon>
        <taxon>Actinomycetes</taxon>
        <taxon>Micrococcales</taxon>
        <taxon>Dermatophilaceae</taxon>
        <taxon>Mobilicoccus</taxon>
    </lineage>
</organism>
<evidence type="ECO:0000256" key="2">
    <source>
        <dbReference type="ARBA" id="ARBA00005417"/>
    </source>
</evidence>
<name>A0ABQ6INM3_9MICO</name>
<dbReference type="SUPFAM" id="SSF52540">
    <property type="entry name" value="P-loop containing nucleoside triphosphate hydrolases"/>
    <property type="match status" value="1"/>
</dbReference>
<dbReference type="PROSITE" id="PS00211">
    <property type="entry name" value="ABC_TRANSPORTER_1"/>
    <property type="match status" value="1"/>
</dbReference>
<dbReference type="CDD" id="cd03262">
    <property type="entry name" value="ABC_HisP_GlnQ"/>
    <property type="match status" value="1"/>
</dbReference>
<keyword evidence="11" id="KW-1185">Reference proteome</keyword>
<comment type="caution">
    <text evidence="10">The sequence shown here is derived from an EMBL/GenBank/DDBJ whole genome shotgun (WGS) entry which is preliminary data.</text>
</comment>
<keyword evidence="7" id="KW-0472">Membrane</keyword>
<dbReference type="RefSeq" id="WP_284303043.1">
    <property type="nucleotide sequence ID" value="NZ_BSUO01000001.1"/>
</dbReference>
<keyword evidence="6 10" id="KW-0067">ATP-binding</keyword>
<evidence type="ECO:0000259" key="9">
    <source>
        <dbReference type="PROSITE" id="PS50893"/>
    </source>
</evidence>
<evidence type="ECO:0000256" key="8">
    <source>
        <dbReference type="SAM" id="MobiDB-lite"/>
    </source>
</evidence>
<keyword evidence="4" id="KW-1003">Cell membrane</keyword>
<comment type="subcellular location">
    <subcellularLocation>
        <location evidence="1">Cell membrane</location>
        <topology evidence="1">Peripheral membrane protein</topology>
    </subcellularLocation>
</comment>
<dbReference type="EMBL" id="BSUO01000001">
    <property type="protein sequence ID" value="GMA39049.1"/>
    <property type="molecule type" value="Genomic_DNA"/>
</dbReference>
<evidence type="ECO:0000256" key="1">
    <source>
        <dbReference type="ARBA" id="ARBA00004202"/>
    </source>
</evidence>
<evidence type="ECO:0000256" key="6">
    <source>
        <dbReference type="ARBA" id="ARBA00022840"/>
    </source>
</evidence>
<dbReference type="PANTHER" id="PTHR43166:SF9">
    <property type="entry name" value="GLUTAMATE_ASPARTATE IMPORT ATP-BINDING PROTEIN GLTL"/>
    <property type="match status" value="1"/>
</dbReference>
<evidence type="ECO:0000313" key="11">
    <source>
        <dbReference type="Proteomes" id="UP001157126"/>
    </source>
</evidence>
<protein>
    <submittedName>
        <fullName evidence="10">Peptide ABC transporter ATP-binding protein</fullName>
    </submittedName>
</protein>
<feature type="region of interest" description="Disordered" evidence="8">
    <location>
        <begin position="263"/>
        <end position="304"/>
    </location>
</feature>
<dbReference type="PROSITE" id="PS50893">
    <property type="entry name" value="ABC_TRANSPORTER_2"/>
    <property type="match status" value="1"/>
</dbReference>
<evidence type="ECO:0000313" key="10">
    <source>
        <dbReference type="EMBL" id="GMA39049.1"/>
    </source>
</evidence>
<comment type="similarity">
    <text evidence="2">Belongs to the ABC transporter superfamily.</text>
</comment>
<dbReference type="InterPro" id="IPR003593">
    <property type="entry name" value="AAA+_ATPase"/>
</dbReference>
<evidence type="ECO:0000256" key="5">
    <source>
        <dbReference type="ARBA" id="ARBA00022741"/>
    </source>
</evidence>
<dbReference type="Gene3D" id="3.40.50.300">
    <property type="entry name" value="P-loop containing nucleotide triphosphate hydrolases"/>
    <property type="match status" value="1"/>
</dbReference>
<reference evidence="11" key="1">
    <citation type="journal article" date="2019" name="Int. J. Syst. Evol. Microbiol.">
        <title>The Global Catalogue of Microorganisms (GCM) 10K type strain sequencing project: providing services to taxonomists for standard genome sequencing and annotation.</title>
        <authorList>
            <consortium name="The Broad Institute Genomics Platform"/>
            <consortium name="The Broad Institute Genome Sequencing Center for Infectious Disease"/>
            <person name="Wu L."/>
            <person name="Ma J."/>
        </authorList>
    </citation>
    <scope>NUCLEOTIDE SEQUENCE [LARGE SCALE GENOMIC DNA]</scope>
    <source>
        <strain evidence="11">NBRC 113072</strain>
    </source>
</reference>
<dbReference type="SMART" id="SM00382">
    <property type="entry name" value="AAA"/>
    <property type="match status" value="1"/>
</dbReference>
<dbReference type="InterPro" id="IPR027417">
    <property type="entry name" value="P-loop_NTPase"/>
</dbReference>
<evidence type="ECO:0000256" key="3">
    <source>
        <dbReference type="ARBA" id="ARBA00022448"/>
    </source>
</evidence>
<evidence type="ECO:0000256" key="4">
    <source>
        <dbReference type="ARBA" id="ARBA00022475"/>
    </source>
</evidence>
<dbReference type="InterPro" id="IPR017871">
    <property type="entry name" value="ABC_transporter-like_CS"/>
</dbReference>
<feature type="compositionally biased region" description="Basic and acidic residues" evidence="8">
    <location>
        <begin position="263"/>
        <end position="276"/>
    </location>
</feature>
<dbReference type="PANTHER" id="PTHR43166">
    <property type="entry name" value="AMINO ACID IMPORT ATP-BINDING PROTEIN"/>
    <property type="match status" value="1"/>
</dbReference>